<dbReference type="InterPro" id="IPR050155">
    <property type="entry name" value="HAD-like_hydrolase_sf"/>
</dbReference>
<keyword evidence="1" id="KW-0378">Hydrolase</keyword>
<dbReference type="AlphaFoldDB" id="A0A3R5YVW2"/>
<dbReference type="GO" id="GO:0005829">
    <property type="term" value="C:cytosol"/>
    <property type="evidence" value="ECO:0007669"/>
    <property type="project" value="TreeGrafter"/>
</dbReference>
<dbReference type="EMBL" id="QRVK01000001">
    <property type="protein sequence ID" value="RGS44271.1"/>
    <property type="molecule type" value="Genomic_DNA"/>
</dbReference>
<dbReference type="SFLD" id="SFLDG01129">
    <property type="entry name" value="C1.5:_HAD__Beta-PGM__Phosphata"/>
    <property type="match status" value="1"/>
</dbReference>
<dbReference type="Gene3D" id="3.40.50.1000">
    <property type="entry name" value="HAD superfamily/HAD-like"/>
    <property type="match status" value="1"/>
</dbReference>
<dbReference type="SFLD" id="SFLDG01135">
    <property type="entry name" value="C1.5.6:_HAD__Beta-PGM__Phospha"/>
    <property type="match status" value="1"/>
</dbReference>
<dbReference type="Pfam" id="PF13419">
    <property type="entry name" value="HAD_2"/>
    <property type="match status" value="1"/>
</dbReference>
<dbReference type="SUPFAM" id="SSF56784">
    <property type="entry name" value="HAD-like"/>
    <property type="match status" value="1"/>
</dbReference>
<dbReference type="InterPro" id="IPR023198">
    <property type="entry name" value="PGP-like_dom2"/>
</dbReference>
<dbReference type="InterPro" id="IPR023214">
    <property type="entry name" value="HAD_sf"/>
</dbReference>
<dbReference type="Proteomes" id="UP000283295">
    <property type="component" value="Unassembled WGS sequence"/>
</dbReference>
<dbReference type="Gene3D" id="1.10.150.240">
    <property type="entry name" value="Putative phosphatase, domain 2"/>
    <property type="match status" value="1"/>
</dbReference>
<dbReference type="GO" id="GO:0004713">
    <property type="term" value="F:protein tyrosine kinase activity"/>
    <property type="evidence" value="ECO:0007669"/>
    <property type="project" value="TreeGrafter"/>
</dbReference>
<gene>
    <name evidence="1" type="ORF">DWX94_00245</name>
</gene>
<evidence type="ECO:0000313" key="2">
    <source>
        <dbReference type="Proteomes" id="UP000283295"/>
    </source>
</evidence>
<dbReference type="OrthoDB" id="9792518at2"/>
<sequence>MYKYLLFDLDGTITKSEEGIFNCMKYAMDWAGIPYPAPEVFRSFIGPSLYDSFANTLHMDDAQAKEMVAKYRERYNVIGLFEAEVYDGVAETLEKLKKSGCILSVATSKPTEPTLRILEKFGVRKYFDVVVGSNPDGTGSDKKFIITQVLESLKKDHGLTEEMVMSGQAAMIGDRRYDIEGGKACGLQTIGVLYGYGSREEFEIAGADHIVEKPQEILNL</sequence>
<organism evidence="1 2">
    <name type="scientific">Coprococcus eutactus</name>
    <dbReference type="NCBI Taxonomy" id="33043"/>
    <lineage>
        <taxon>Bacteria</taxon>
        <taxon>Bacillati</taxon>
        <taxon>Bacillota</taxon>
        <taxon>Clostridia</taxon>
        <taxon>Lachnospirales</taxon>
        <taxon>Lachnospiraceae</taxon>
        <taxon>Coprococcus</taxon>
    </lineage>
</organism>
<dbReference type="InterPro" id="IPR036412">
    <property type="entry name" value="HAD-like_sf"/>
</dbReference>
<proteinExistence type="predicted"/>
<protein>
    <submittedName>
        <fullName evidence="1">HAD family hydrolase</fullName>
    </submittedName>
</protein>
<evidence type="ECO:0000313" key="1">
    <source>
        <dbReference type="EMBL" id="RGS44271.1"/>
    </source>
</evidence>
<dbReference type="PANTHER" id="PTHR43434:SF20">
    <property type="entry name" value="5'-NUCLEOTIDASE"/>
    <property type="match status" value="1"/>
</dbReference>
<dbReference type="GeneID" id="92830972"/>
<dbReference type="RefSeq" id="WP_004852282.1">
    <property type="nucleotide sequence ID" value="NZ_CP102278.1"/>
</dbReference>
<dbReference type="GO" id="GO:0016787">
    <property type="term" value="F:hydrolase activity"/>
    <property type="evidence" value="ECO:0007669"/>
    <property type="project" value="UniProtKB-KW"/>
</dbReference>
<accession>A0A3R5YVW2</accession>
<name>A0A3R5YVW2_9FIRM</name>
<reference evidence="1 2" key="1">
    <citation type="submission" date="2018-08" db="EMBL/GenBank/DDBJ databases">
        <title>A genome reference for cultivated species of the human gut microbiota.</title>
        <authorList>
            <person name="Zou Y."/>
            <person name="Xue W."/>
            <person name="Luo G."/>
        </authorList>
    </citation>
    <scope>NUCLEOTIDE SEQUENCE [LARGE SCALE GENOMIC DNA]</scope>
    <source>
        <strain evidence="1 2">AF22-21</strain>
    </source>
</reference>
<dbReference type="InterPro" id="IPR041492">
    <property type="entry name" value="HAD_2"/>
</dbReference>
<comment type="caution">
    <text evidence="1">The sequence shown here is derived from an EMBL/GenBank/DDBJ whole genome shotgun (WGS) entry which is preliminary data.</text>
</comment>
<dbReference type="PANTHER" id="PTHR43434">
    <property type="entry name" value="PHOSPHOGLYCOLATE PHOSPHATASE"/>
    <property type="match status" value="1"/>
</dbReference>
<dbReference type="SFLD" id="SFLDS00003">
    <property type="entry name" value="Haloacid_Dehalogenase"/>
    <property type="match status" value="1"/>
</dbReference>